<dbReference type="GO" id="GO:0005737">
    <property type="term" value="C:cytoplasm"/>
    <property type="evidence" value="ECO:0007669"/>
    <property type="project" value="TreeGrafter"/>
</dbReference>
<evidence type="ECO:0000256" key="3">
    <source>
        <dbReference type="ARBA" id="ARBA00023186"/>
    </source>
</evidence>
<protein>
    <recommendedName>
        <fullName evidence="7">Guanine nucleotide exchange factor</fullName>
    </recommendedName>
</protein>
<sequence>MTSSSSAQGKVSQLLAQLDPDFEDARLSPTEQKDLLEEVKVLGRNPANAQPLFTKDGIHTLSRYAFERSGAVSQEALRCIANAMLLAPQTRQMLVNLGHAPKVAEKLKNDDIDDEFLAARILFLMTYDTKLDYRDLVTNHQLADSINAALQRHASRYTETTNEDKHTAPMDVMALSETAKLLFNITYFNQDLSVHFSSSIPHIFTLLKRRPLPTPPLQPPVNALVNALINLDLANEHSTQQPSTTPSPVFPPSDPSSNAEHLITILSRSITAYPEPELETAIAPVLTLIRRIYEIAPSNVQATMQSLLLPTTQDRNLPLGRTDTLPSRLLRLSTSALTPNLRTSIQAMLFELSDKDAGKFVQNVGYGYASGYLLSNNIPMPEGTLEGDAASDSQEGVPVNPITGQRLDREEPDRSVPMTREEREREAERLFVLFERLKATGVVDVENPVAEAYRTGRIEELGSDEEVD</sequence>
<dbReference type="Proteomes" id="UP000799440">
    <property type="component" value="Unassembled WGS sequence"/>
</dbReference>
<keyword evidence="3" id="KW-0143">Chaperone</keyword>
<dbReference type="InterPro" id="IPR016024">
    <property type="entry name" value="ARM-type_fold"/>
</dbReference>
<feature type="region of interest" description="Disordered" evidence="4">
    <location>
        <begin position="383"/>
        <end position="422"/>
    </location>
</feature>
<comment type="similarity">
    <text evidence="1">Belongs to the synembryn family.</text>
</comment>
<accession>A0A6A6VKW8</accession>
<dbReference type="GO" id="GO:0001965">
    <property type="term" value="F:G-protein alpha-subunit binding"/>
    <property type="evidence" value="ECO:0007669"/>
    <property type="project" value="TreeGrafter"/>
</dbReference>
<dbReference type="OrthoDB" id="5585685at2759"/>
<dbReference type="Pfam" id="PF10165">
    <property type="entry name" value="Ric8"/>
    <property type="match status" value="1"/>
</dbReference>
<evidence type="ECO:0000256" key="4">
    <source>
        <dbReference type="SAM" id="MobiDB-lite"/>
    </source>
</evidence>
<gene>
    <name evidence="5" type="ORF">M011DRAFT_492812</name>
</gene>
<proteinExistence type="inferred from homology"/>
<evidence type="ECO:0000313" key="5">
    <source>
        <dbReference type="EMBL" id="KAF2749777.1"/>
    </source>
</evidence>
<dbReference type="AlphaFoldDB" id="A0A6A6VKW8"/>
<feature type="compositionally biased region" description="Basic and acidic residues" evidence="4">
    <location>
        <begin position="406"/>
        <end position="422"/>
    </location>
</feature>
<dbReference type="GO" id="GO:0007186">
    <property type="term" value="P:G protein-coupled receptor signaling pathway"/>
    <property type="evidence" value="ECO:0007669"/>
    <property type="project" value="TreeGrafter"/>
</dbReference>
<evidence type="ECO:0000256" key="1">
    <source>
        <dbReference type="ARBA" id="ARBA00009049"/>
    </source>
</evidence>
<name>A0A6A6VKW8_9PLEO</name>
<organism evidence="5 6">
    <name type="scientific">Sporormia fimetaria CBS 119925</name>
    <dbReference type="NCBI Taxonomy" id="1340428"/>
    <lineage>
        <taxon>Eukaryota</taxon>
        <taxon>Fungi</taxon>
        <taxon>Dikarya</taxon>
        <taxon>Ascomycota</taxon>
        <taxon>Pezizomycotina</taxon>
        <taxon>Dothideomycetes</taxon>
        <taxon>Pleosporomycetidae</taxon>
        <taxon>Pleosporales</taxon>
        <taxon>Sporormiaceae</taxon>
        <taxon>Sporormia</taxon>
    </lineage>
</organism>
<dbReference type="PANTHER" id="PTHR12425">
    <property type="entry name" value="SYNEMBRYN"/>
    <property type="match status" value="1"/>
</dbReference>
<reference evidence="5" key="1">
    <citation type="journal article" date="2020" name="Stud. Mycol.">
        <title>101 Dothideomycetes genomes: a test case for predicting lifestyles and emergence of pathogens.</title>
        <authorList>
            <person name="Haridas S."/>
            <person name="Albert R."/>
            <person name="Binder M."/>
            <person name="Bloem J."/>
            <person name="Labutti K."/>
            <person name="Salamov A."/>
            <person name="Andreopoulos B."/>
            <person name="Baker S."/>
            <person name="Barry K."/>
            <person name="Bills G."/>
            <person name="Bluhm B."/>
            <person name="Cannon C."/>
            <person name="Castanera R."/>
            <person name="Culley D."/>
            <person name="Daum C."/>
            <person name="Ezra D."/>
            <person name="Gonzalez J."/>
            <person name="Henrissat B."/>
            <person name="Kuo A."/>
            <person name="Liang C."/>
            <person name="Lipzen A."/>
            <person name="Lutzoni F."/>
            <person name="Magnuson J."/>
            <person name="Mondo S."/>
            <person name="Nolan M."/>
            <person name="Ohm R."/>
            <person name="Pangilinan J."/>
            <person name="Park H.-J."/>
            <person name="Ramirez L."/>
            <person name="Alfaro M."/>
            <person name="Sun H."/>
            <person name="Tritt A."/>
            <person name="Yoshinaga Y."/>
            <person name="Zwiers L.-H."/>
            <person name="Turgeon B."/>
            <person name="Goodwin S."/>
            <person name="Spatafora J."/>
            <person name="Crous P."/>
            <person name="Grigoriev I."/>
        </authorList>
    </citation>
    <scope>NUCLEOTIDE SEQUENCE</scope>
    <source>
        <strain evidence="5">CBS 119925</strain>
    </source>
</reference>
<dbReference type="GO" id="GO:0005085">
    <property type="term" value="F:guanyl-nucleotide exchange factor activity"/>
    <property type="evidence" value="ECO:0007669"/>
    <property type="project" value="UniProtKB-KW"/>
</dbReference>
<evidence type="ECO:0008006" key="7">
    <source>
        <dbReference type="Google" id="ProtNLM"/>
    </source>
</evidence>
<keyword evidence="2" id="KW-0344">Guanine-nucleotide releasing factor</keyword>
<evidence type="ECO:0000256" key="2">
    <source>
        <dbReference type="ARBA" id="ARBA00022658"/>
    </source>
</evidence>
<dbReference type="InterPro" id="IPR019318">
    <property type="entry name" value="Gua_nucleotide_exch_fac_Ric8"/>
</dbReference>
<keyword evidence="6" id="KW-1185">Reference proteome</keyword>
<dbReference type="EMBL" id="MU006565">
    <property type="protein sequence ID" value="KAF2749777.1"/>
    <property type="molecule type" value="Genomic_DNA"/>
</dbReference>
<dbReference type="PANTHER" id="PTHR12425:SF5">
    <property type="entry name" value="SYNEMBRYN"/>
    <property type="match status" value="1"/>
</dbReference>
<dbReference type="SUPFAM" id="SSF48371">
    <property type="entry name" value="ARM repeat"/>
    <property type="match status" value="1"/>
</dbReference>
<evidence type="ECO:0000313" key="6">
    <source>
        <dbReference type="Proteomes" id="UP000799440"/>
    </source>
</evidence>